<organism evidence="3 4">
    <name type="scientific">Metschnikowia bicuspidata</name>
    <dbReference type="NCBI Taxonomy" id="27322"/>
    <lineage>
        <taxon>Eukaryota</taxon>
        <taxon>Fungi</taxon>
        <taxon>Dikarya</taxon>
        <taxon>Ascomycota</taxon>
        <taxon>Saccharomycotina</taxon>
        <taxon>Pichiomycetes</taxon>
        <taxon>Metschnikowiaceae</taxon>
        <taxon>Metschnikowia</taxon>
    </lineage>
</organism>
<proteinExistence type="predicted"/>
<keyword evidence="4" id="KW-1185">Reference proteome</keyword>
<protein>
    <submittedName>
        <fullName evidence="3">Uncharacterized protein</fullName>
    </submittedName>
</protein>
<dbReference type="EMBL" id="ML004461">
    <property type="protein sequence ID" value="RKP30318.1"/>
    <property type="molecule type" value="Genomic_DNA"/>
</dbReference>
<dbReference type="AlphaFoldDB" id="A0A4P9ZC99"/>
<feature type="transmembrane region" description="Helical" evidence="2">
    <location>
        <begin position="43"/>
        <end position="66"/>
    </location>
</feature>
<dbReference type="Proteomes" id="UP000268321">
    <property type="component" value="Unassembled WGS sequence"/>
</dbReference>
<keyword evidence="1" id="KW-0175">Coiled coil</keyword>
<evidence type="ECO:0000256" key="1">
    <source>
        <dbReference type="SAM" id="Coils"/>
    </source>
</evidence>
<reference evidence="4" key="1">
    <citation type="journal article" date="2018" name="Nat. Microbiol.">
        <title>Leveraging single-cell genomics to expand the fungal tree of life.</title>
        <authorList>
            <person name="Ahrendt S.R."/>
            <person name="Quandt C.A."/>
            <person name="Ciobanu D."/>
            <person name="Clum A."/>
            <person name="Salamov A."/>
            <person name="Andreopoulos B."/>
            <person name="Cheng J.F."/>
            <person name="Woyke T."/>
            <person name="Pelin A."/>
            <person name="Henrissat B."/>
            <person name="Reynolds N.K."/>
            <person name="Benny G.L."/>
            <person name="Smith M.E."/>
            <person name="James T.Y."/>
            <person name="Grigoriev I.V."/>
        </authorList>
    </citation>
    <scope>NUCLEOTIDE SEQUENCE [LARGE SCALE GENOMIC DNA]</scope>
    <source>
        <strain evidence="4">Baker2002</strain>
    </source>
</reference>
<keyword evidence="2" id="KW-0472">Membrane</keyword>
<dbReference type="Gene3D" id="1.10.287.1490">
    <property type="match status" value="1"/>
</dbReference>
<sequence length="820" mass="91821">MTSRRNTQSVQTTHTPTVPSRLFPPVHNNPTILAPHCSLDTVALIFLFSTLPTWVSCIVLSSYILLGSFKSLASKSIAKWLFNFDQSVQFSLDACVSRKNKFYRSELIGQFLQLFSINSFILLVFHYSLPPVWSCYLTILAKAIVASRLVGTFTTGSTTYVSVVSNSTNSNVTTTTTTTTTTCNHATSYSNSSHKSEYRYATNSFLNSLVSCATVLAVDFCVKKLDALFFLEFLRGNAAKHNLPLALHNLIFMLPDADADFKDIQVTDARFHYSQSFASRLFLLVMARFFKLDHNHIRSLSHFLKDFSVATYYAYLVLCIHVISLAIAPFLRKVFILKSYLRTLDHLSVLTPDIPHGGLKRNSLVSGVTRDTTSNAVVVINVELVQQKSTSVDQGLKVIKVNPAQYMGYDFSLAEDSSHNVSAENFKNFCLIPPTNKTSSVSTKTNHTKTIVDRKKTATNSIPSTTIMEKYFTISIQPLWSWLAALKIITREPLLFAGSRSNLRGSGTRDLHSKTRTPLKCCVVSIEDSCVTFEVLDEPINAEELTVEVNGIAWDFVDVFQSEDGASSAPKTFISVFFLSPLALFDIAMFLARRFAGSFLVSTRLAQDSSFLTESEFPSQIDSLRASLSTAVTSLGDLKQNIEKAKNEENKRLSDLCKQLYILKSKYDNGQSADSSDARLSSKIKGLQNSLNQLEAEIRNLEGKIAAMQRPGAQSEDDFANKERQLLEQISELQESISNYEAESSKLRQDTKMIEGEKASMEAKLKKMETKLQDNREEIQKLVAESKSLKRALIMKIQRKRRNMHERYELIIANILDAAN</sequence>
<keyword evidence="2" id="KW-0812">Transmembrane</keyword>
<dbReference type="OrthoDB" id="4158994at2759"/>
<feature type="transmembrane region" description="Helical" evidence="2">
    <location>
        <begin position="107"/>
        <end position="125"/>
    </location>
</feature>
<name>A0A4P9ZC99_9ASCO</name>
<keyword evidence="2" id="KW-1133">Transmembrane helix</keyword>
<evidence type="ECO:0000313" key="3">
    <source>
        <dbReference type="EMBL" id="RKP30318.1"/>
    </source>
</evidence>
<gene>
    <name evidence="3" type="ORF">METBISCDRAFT_16597</name>
</gene>
<evidence type="ECO:0000313" key="4">
    <source>
        <dbReference type="Proteomes" id="UP000268321"/>
    </source>
</evidence>
<feature type="coiled-coil region" evidence="1">
    <location>
        <begin position="628"/>
        <end position="792"/>
    </location>
</feature>
<evidence type="ECO:0000256" key="2">
    <source>
        <dbReference type="SAM" id="Phobius"/>
    </source>
</evidence>
<accession>A0A4P9ZC99</accession>
<feature type="transmembrane region" description="Helical" evidence="2">
    <location>
        <begin position="310"/>
        <end position="331"/>
    </location>
</feature>